<keyword evidence="1" id="KW-0040">ANK repeat</keyword>
<evidence type="ECO:0000313" key="2">
    <source>
        <dbReference type="EMBL" id="UUC44109.1"/>
    </source>
</evidence>
<reference evidence="2" key="1">
    <citation type="submission" date="2022-07" db="EMBL/GenBank/DDBJ databases">
        <title>Isolation, identification, and degradation of a PFOSA degrading strain from sewage treatment plant.</title>
        <authorList>
            <person name="Zhang L."/>
            <person name="Huo Y."/>
        </authorList>
    </citation>
    <scope>NUCLEOTIDE SEQUENCE</scope>
    <source>
        <strain evidence="2">C1</strain>
    </source>
</reference>
<evidence type="ECO:0008006" key="4">
    <source>
        <dbReference type="Google" id="ProtNLM"/>
    </source>
</evidence>
<dbReference type="PROSITE" id="PS50088">
    <property type="entry name" value="ANK_REPEAT"/>
    <property type="match status" value="1"/>
</dbReference>
<organism evidence="2 3">
    <name type="scientific">Flavobacterium cerinum</name>
    <dbReference type="NCBI Taxonomy" id="2502784"/>
    <lineage>
        <taxon>Bacteria</taxon>
        <taxon>Pseudomonadati</taxon>
        <taxon>Bacteroidota</taxon>
        <taxon>Flavobacteriia</taxon>
        <taxon>Flavobacteriales</taxon>
        <taxon>Flavobacteriaceae</taxon>
        <taxon>Flavobacterium</taxon>
    </lineage>
</organism>
<name>A0ABY5IMX6_9FLAO</name>
<dbReference type="Gene3D" id="1.25.40.20">
    <property type="entry name" value="Ankyrin repeat-containing domain"/>
    <property type="match status" value="1"/>
</dbReference>
<evidence type="ECO:0000313" key="3">
    <source>
        <dbReference type="Proteomes" id="UP001059844"/>
    </source>
</evidence>
<sequence length="224" mass="24992">MSLFNFFKKKQTDETNKKSTSAASSTPISREQMQDQLVEAIDNRDFNEILDLMNAVTKDNAPSIYLALNFNDSWFPEKGYDKIVAIFAQNKFIDLNETTDGKTPLTMIAEACHNATDIYARIVESLLDGGADANKTDSEGWSALAYVINKHGVSPAIIQKLIDTGSDLNLVVESDNFMGINERSILGMAYYNSKDFFAQLKEKGATMTDDEIEELQDRGYALEP</sequence>
<evidence type="ECO:0000256" key="1">
    <source>
        <dbReference type="PROSITE-ProRule" id="PRU00023"/>
    </source>
</evidence>
<dbReference type="SMART" id="SM00248">
    <property type="entry name" value="ANK"/>
    <property type="match status" value="2"/>
</dbReference>
<proteinExistence type="predicted"/>
<feature type="repeat" description="ANK" evidence="1">
    <location>
        <begin position="100"/>
        <end position="138"/>
    </location>
</feature>
<dbReference type="SUPFAM" id="SSF48403">
    <property type="entry name" value="Ankyrin repeat"/>
    <property type="match status" value="1"/>
</dbReference>
<protein>
    <recommendedName>
        <fullName evidence="4">Ankyrin repeat domain-containing protein</fullName>
    </recommendedName>
</protein>
<dbReference type="RefSeq" id="WP_256549779.1">
    <property type="nucleotide sequence ID" value="NZ_CP101751.1"/>
</dbReference>
<dbReference type="InterPro" id="IPR002110">
    <property type="entry name" value="Ankyrin_rpt"/>
</dbReference>
<gene>
    <name evidence="2" type="ORF">NOX80_10740</name>
</gene>
<dbReference type="Proteomes" id="UP001059844">
    <property type="component" value="Chromosome"/>
</dbReference>
<accession>A0ABY5IMX6</accession>
<keyword evidence="3" id="KW-1185">Reference proteome</keyword>
<dbReference type="InterPro" id="IPR036770">
    <property type="entry name" value="Ankyrin_rpt-contain_sf"/>
</dbReference>
<dbReference type="EMBL" id="CP101751">
    <property type="protein sequence ID" value="UUC44109.1"/>
    <property type="molecule type" value="Genomic_DNA"/>
</dbReference>